<feature type="non-terminal residue" evidence="1">
    <location>
        <position position="125"/>
    </location>
</feature>
<evidence type="ECO:0000313" key="1">
    <source>
        <dbReference type="EMBL" id="JAT32146.1"/>
    </source>
</evidence>
<proteinExistence type="predicted"/>
<dbReference type="AlphaFoldDB" id="A0A1B6M890"/>
<protein>
    <submittedName>
        <fullName evidence="1">Uncharacterized protein</fullName>
    </submittedName>
</protein>
<accession>A0A1B6M890</accession>
<name>A0A1B6M890_9HEMI</name>
<gene>
    <name evidence="1" type="ORF">g.50171</name>
</gene>
<reference evidence="1" key="1">
    <citation type="submission" date="2015-11" db="EMBL/GenBank/DDBJ databases">
        <title>De novo transcriptome assembly of four potential Pierce s Disease insect vectors from Arizona vineyards.</title>
        <authorList>
            <person name="Tassone E.E."/>
        </authorList>
    </citation>
    <scope>NUCLEOTIDE SEQUENCE</scope>
</reference>
<dbReference type="EMBL" id="GEBQ01007831">
    <property type="protein sequence ID" value="JAT32146.1"/>
    <property type="molecule type" value="Transcribed_RNA"/>
</dbReference>
<sequence>MQINLANKCNQESTQINQNERRMLINVNTIIHLRAMLSRENWEDVKQTTNTEQAYKSFSNTFHMSLNAACPYKKFNTNSKPVKRIYDEESNNLRKEYIESLEKEIYTGKVEDKQETARKKKAHDM</sequence>
<organism evidence="1">
    <name type="scientific">Graphocephala atropunctata</name>
    <dbReference type="NCBI Taxonomy" id="36148"/>
    <lineage>
        <taxon>Eukaryota</taxon>
        <taxon>Metazoa</taxon>
        <taxon>Ecdysozoa</taxon>
        <taxon>Arthropoda</taxon>
        <taxon>Hexapoda</taxon>
        <taxon>Insecta</taxon>
        <taxon>Pterygota</taxon>
        <taxon>Neoptera</taxon>
        <taxon>Paraneoptera</taxon>
        <taxon>Hemiptera</taxon>
        <taxon>Auchenorrhyncha</taxon>
        <taxon>Membracoidea</taxon>
        <taxon>Cicadellidae</taxon>
        <taxon>Cicadellinae</taxon>
        <taxon>Cicadellini</taxon>
        <taxon>Graphocephala</taxon>
    </lineage>
</organism>